<evidence type="ECO:0000313" key="1">
    <source>
        <dbReference type="EMBL" id="GBN41225.1"/>
    </source>
</evidence>
<evidence type="ECO:0000313" key="2">
    <source>
        <dbReference type="Proteomes" id="UP000499080"/>
    </source>
</evidence>
<dbReference type="EMBL" id="BGPR01009625">
    <property type="protein sequence ID" value="GBN41225.1"/>
    <property type="molecule type" value="Genomic_DNA"/>
</dbReference>
<organism evidence="1 2">
    <name type="scientific">Araneus ventricosus</name>
    <name type="common">Orbweaver spider</name>
    <name type="synonym">Epeira ventricosa</name>
    <dbReference type="NCBI Taxonomy" id="182803"/>
    <lineage>
        <taxon>Eukaryota</taxon>
        <taxon>Metazoa</taxon>
        <taxon>Ecdysozoa</taxon>
        <taxon>Arthropoda</taxon>
        <taxon>Chelicerata</taxon>
        <taxon>Arachnida</taxon>
        <taxon>Araneae</taxon>
        <taxon>Araneomorphae</taxon>
        <taxon>Entelegynae</taxon>
        <taxon>Araneoidea</taxon>
        <taxon>Araneidae</taxon>
        <taxon>Araneus</taxon>
    </lineage>
</organism>
<reference evidence="1 2" key="1">
    <citation type="journal article" date="2019" name="Sci. Rep.">
        <title>Orb-weaving spider Araneus ventricosus genome elucidates the spidroin gene catalogue.</title>
        <authorList>
            <person name="Kono N."/>
            <person name="Nakamura H."/>
            <person name="Ohtoshi R."/>
            <person name="Moran D.A.P."/>
            <person name="Shinohara A."/>
            <person name="Yoshida Y."/>
            <person name="Fujiwara M."/>
            <person name="Mori M."/>
            <person name="Tomita M."/>
            <person name="Arakawa K."/>
        </authorList>
    </citation>
    <scope>NUCLEOTIDE SEQUENCE [LARGE SCALE GENOMIC DNA]</scope>
</reference>
<dbReference type="Proteomes" id="UP000499080">
    <property type="component" value="Unassembled WGS sequence"/>
</dbReference>
<comment type="caution">
    <text evidence="1">The sequence shown here is derived from an EMBL/GenBank/DDBJ whole genome shotgun (WGS) entry which is preliminary data.</text>
</comment>
<keyword evidence="2" id="KW-1185">Reference proteome</keyword>
<dbReference type="AlphaFoldDB" id="A0A4Y2NNV4"/>
<name>A0A4Y2NNV4_ARAVE</name>
<protein>
    <submittedName>
        <fullName evidence="1">Uncharacterized protein</fullName>
    </submittedName>
</protein>
<proteinExistence type="predicted"/>
<sequence length="95" mass="10387">MLLMCLRSRNTSVKAGGVKLAILLKSDQRCASTRKTPKRSDPLVKEKSSTPKCVLSPTFTVFRLVGQSIGLVIPLPPPLTCCYTLHFSMTNLHSA</sequence>
<accession>A0A4Y2NNV4</accession>
<gene>
    <name evidence="1" type="ORF">AVEN_146924_1</name>
</gene>